<sequence>MPRHRAPAWLSAQPYAHRGLHGGPIPENSLAAFAAAKEAGYGIECDIRVSRDGRAVVYHDEDMMRLTGREGQFDALSAAELAALRLSTTDEEGDHPIPAMRDVLDIVAGAVPLLIECKTRRDRPVHSLCRALRRDLEGYRGRVAVMSYDPRIARWFAKRMPGLPVGMVMKEENARDFAGHLHRLWELARGRPEFMAYDVRDYPSRLARSLRRLGLPLLAWTVNDGARLDVALAEGATPIMEGEGVAAWAARS</sequence>
<comment type="caution">
    <text evidence="2">The sequence shown here is derived from an EMBL/GenBank/DDBJ whole genome shotgun (WGS) entry which is preliminary data.</text>
</comment>
<dbReference type="Gene3D" id="3.20.20.190">
    <property type="entry name" value="Phosphatidylinositol (PI) phosphodiesterase"/>
    <property type="match status" value="1"/>
</dbReference>
<dbReference type="GO" id="GO:0006629">
    <property type="term" value="P:lipid metabolic process"/>
    <property type="evidence" value="ECO:0007669"/>
    <property type="project" value="InterPro"/>
</dbReference>
<dbReference type="EMBL" id="RPFZ01000001">
    <property type="protein sequence ID" value="RPF71251.1"/>
    <property type="molecule type" value="Genomic_DNA"/>
</dbReference>
<dbReference type="Proteomes" id="UP000275232">
    <property type="component" value="Unassembled WGS sequence"/>
</dbReference>
<evidence type="ECO:0000313" key="3">
    <source>
        <dbReference type="Proteomes" id="UP000275232"/>
    </source>
</evidence>
<dbReference type="SUPFAM" id="SSF51695">
    <property type="entry name" value="PLC-like phosphodiesterases"/>
    <property type="match status" value="1"/>
</dbReference>
<dbReference type="Pfam" id="PF03009">
    <property type="entry name" value="GDPD"/>
    <property type="match status" value="1"/>
</dbReference>
<dbReference type="GO" id="GO:0008081">
    <property type="term" value="F:phosphoric diester hydrolase activity"/>
    <property type="evidence" value="ECO:0007669"/>
    <property type="project" value="InterPro"/>
</dbReference>
<protein>
    <submittedName>
        <fullName evidence="2">Glycerophosphodiester phosphodiesterase</fullName>
    </submittedName>
</protein>
<dbReference type="AlphaFoldDB" id="A0A3N5DQ26"/>
<keyword evidence="3" id="KW-1185">Reference proteome</keyword>
<organism evidence="2 3">
    <name type="scientific">Aurantiacibacter spongiae</name>
    <dbReference type="NCBI Taxonomy" id="2488860"/>
    <lineage>
        <taxon>Bacteria</taxon>
        <taxon>Pseudomonadati</taxon>
        <taxon>Pseudomonadota</taxon>
        <taxon>Alphaproteobacteria</taxon>
        <taxon>Sphingomonadales</taxon>
        <taxon>Erythrobacteraceae</taxon>
        <taxon>Aurantiacibacter</taxon>
    </lineage>
</organism>
<evidence type="ECO:0000259" key="1">
    <source>
        <dbReference type="PROSITE" id="PS51704"/>
    </source>
</evidence>
<evidence type="ECO:0000313" key="2">
    <source>
        <dbReference type="EMBL" id="RPF71251.1"/>
    </source>
</evidence>
<dbReference type="InterPro" id="IPR030395">
    <property type="entry name" value="GP_PDE_dom"/>
</dbReference>
<name>A0A3N5DQ26_9SPHN</name>
<dbReference type="OrthoDB" id="384721at2"/>
<gene>
    <name evidence="2" type="ORF">EG799_06235</name>
</gene>
<dbReference type="RefSeq" id="WP_123879517.1">
    <property type="nucleotide sequence ID" value="NZ_RPFZ01000001.1"/>
</dbReference>
<proteinExistence type="predicted"/>
<feature type="domain" description="GP-PDE" evidence="1">
    <location>
        <begin position="12"/>
        <end position="251"/>
    </location>
</feature>
<dbReference type="PANTHER" id="PTHR46211:SF1">
    <property type="entry name" value="GLYCEROPHOSPHODIESTER PHOSPHODIESTERASE, CYTOPLASMIC"/>
    <property type="match status" value="1"/>
</dbReference>
<accession>A0A3N5DQ26</accession>
<dbReference type="PANTHER" id="PTHR46211">
    <property type="entry name" value="GLYCEROPHOSPHORYL DIESTER PHOSPHODIESTERASE"/>
    <property type="match status" value="1"/>
</dbReference>
<dbReference type="InterPro" id="IPR017946">
    <property type="entry name" value="PLC-like_Pdiesterase_TIM-brl"/>
</dbReference>
<reference evidence="2 3" key="1">
    <citation type="submission" date="2018-11" db="EMBL/GenBank/DDBJ databases">
        <title>Erythrobacter spongiae sp. nov., isolated from a marine sponge.</title>
        <authorList>
            <person name="Zhuang L."/>
            <person name="Luo L."/>
        </authorList>
    </citation>
    <scope>NUCLEOTIDE SEQUENCE [LARGE SCALE GENOMIC DNA]</scope>
    <source>
        <strain evidence="2 3">HN-E23</strain>
    </source>
</reference>
<dbReference type="PROSITE" id="PS51704">
    <property type="entry name" value="GP_PDE"/>
    <property type="match status" value="1"/>
</dbReference>